<evidence type="ECO:0000313" key="1">
    <source>
        <dbReference type="EMBL" id="GAF92515.1"/>
    </source>
</evidence>
<dbReference type="EMBL" id="BARS01013013">
    <property type="protein sequence ID" value="GAF92515.1"/>
    <property type="molecule type" value="Genomic_DNA"/>
</dbReference>
<accession>X0UVQ7</accession>
<feature type="non-terminal residue" evidence="1">
    <location>
        <position position="1"/>
    </location>
</feature>
<name>X0UVQ7_9ZZZZ</name>
<dbReference type="AlphaFoldDB" id="X0UVQ7"/>
<protein>
    <submittedName>
        <fullName evidence="1">Uncharacterized protein</fullName>
    </submittedName>
</protein>
<reference evidence="1" key="1">
    <citation type="journal article" date="2014" name="Front. Microbiol.">
        <title>High frequency of phylogenetically diverse reductive dehalogenase-homologous genes in deep subseafloor sedimentary metagenomes.</title>
        <authorList>
            <person name="Kawai M."/>
            <person name="Futagami T."/>
            <person name="Toyoda A."/>
            <person name="Takaki Y."/>
            <person name="Nishi S."/>
            <person name="Hori S."/>
            <person name="Arai W."/>
            <person name="Tsubouchi T."/>
            <person name="Morono Y."/>
            <person name="Uchiyama I."/>
            <person name="Ito T."/>
            <person name="Fujiyama A."/>
            <person name="Inagaki F."/>
            <person name="Takami H."/>
        </authorList>
    </citation>
    <scope>NUCLEOTIDE SEQUENCE</scope>
    <source>
        <strain evidence="1">Expedition CK06-06</strain>
    </source>
</reference>
<gene>
    <name evidence="1" type="ORF">S01H1_22860</name>
</gene>
<sequence length="40" mass="4862">YRYSVSQRAMYDMKDKPGFQDYLTGEVSRALYYAMSERKR</sequence>
<organism evidence="1">
    <name type="scientific">marine sediment metagenome</name>
    <dbReference type="NCBI Taxonomy" id="412755"/>
    <lineage>
        <taxon>unclassified sequences</taxon>
        <taxon>metagenomes</taxon>
        <taxon>ecological metagenomes</taxon>
    </lineage>
</organism>
<comment type="caution">
    <text evidence="1">The sequence shown here is derived from an EMBL/GenBank/DDBJ whole genome shotgun (WGS) entry which is preliminary data.</text>
</comment>
<proteinExistence type="predicted"/>